<protein>
    <submittedName>
        <fullName evidence="2">DUF2975 domain-containing protein</fullName>
    </submittedName>
</protein>
<evidence type="ECO:0000256" key="1">
    <source>
        <dbReference type="SAM" id="Phobius"/>
    </source>
</evidence>
<dbReference type="EMBL" id="CP106878">
    <property type="protein sequence ID" value="WAA09097.1"/>
    <property type="molecule type" value="Genomic_DNA"/>
</dbReference>
<keyword evidence="1" id="KW-0472">Membrane</keyword>
<proteinExistence type="predicted"/>
<feature type="transmembrane region" description="Helical" evidence="1">
    <location>
        <begin position="119"/>
        <end position="141"/>
    </location>
</feature>
<reference evidence="2" key="1">
    <citation type="submission" date="2022-09" db="EMBL/GenBank/DDBJ databases">
        <title>Complete Genomes of Fervidibacillus albus and Fervidibacillus halotolerans isolated from tidal flat sediments.</title>
        <authorList>
            <person name="Kwon K.K."/>
            <person name="Yang S.-H."/>
            <person name="Park M.J."/>
            <person name="Oh H.-M."/>
        </authorList>
    </citation>
    <scope>NUCLEOTIDE SEQUENCE</scope>
    <source>
        <strain evidence="2">MEBiC13591</strain>
    </source>
</reference>
<gene>
    <name evidence="2" type="ORF">OE104_10920</name>
</gene>
<name>A0A9E8LT80_9BACI</name>
<keyword evidence="1" id="KW-0812">Transmembrane</keyword>
<dbReference type="KEGG" id="faf:OE104_10920"/>
<feature type="transmembrane region" description="Helical" evidence="1">
    <location>
        <begin position="9"/>
        <end position="33"/>
    </location>
</feature>
<keyword evidence="3" id="KW-1185">Reference proteome</keyword>
<evidence type="ECO:0000313" key="2">
    <source>
        <dbReference type="EMBL" id="WAA09097.1"/>
    </source>
</evidence>
<accession>A0A9E8LT80</accession>
<keyword evidence="1" id="KW-1133">Transmembrane helix</keyword>
<dbReference type="Proteomes" id="UP001164718">
    <property type="component" value="Chromosome"/>
</dbReference>
<dbReference type="RefSeq" id="WP_275416882.1">
    <property type="nucleotide sequence ID" value="NZ_CP106878.1"/>
</dbReference>
<feature type="transmembrane region" description="Helical" evidence="1">
    <location>
        <begin position="45"/>
        <end position="65"/>
    </location>
</feature>
<feature type="transmembrane region" description="Helical" evidence="1">
    <location>
        <begin position="94"/>
        <end position="113"/>
    </location>
</feature>
<dbReference type="Pfam" id="PF11188">
    <property type="entry name" value="DUF2975"/>
    <property type="match status" value="1"/>
</dbReference>
<organism evidence="2 3">
    <name type="scientific">Fervidibacillus albus</name>
    <dbReference type="NCBI Taxonomy" id="2980026"/>
    <lineage>
        <taxon>Bacteria</taxon>
        <taxon>Bacillati</taxon>
        <taxon>Bacillota</taxon>
        <taxon>Bacilli</taxon>
        <taxon>Bacillales</taxon>
        <taxon>Bacillaceae</taxon>
        <taxon>Fervidibacillus</taxon>
    </lineage>
</organism>
<evidence type="ECO:0000313" key="3">
    <source>
        <dbReference type="Proteomes" id="UP001164718"/>
    </source>
</evidence>
<dbReference type="InterPro" id="IPR021354">
    <property type="entry name" value="DUF2975"/>
</dbReference>
<dbReference type="AlphaFoldDB" id="A0A9E8LT80"/>
<sequence>MKIIGKTKFLMGTVFGLGIIVFLLSVIALPMLAKEVALTYPEYAYLKYPVLIGLYLTTIPFYFALYQAIKLLKLIENNNPFSEQAVNALRKIKYCAAAIGVMYIFGMIFLGTQNALHPSIFILGFVILFSCIVISVFTAVLQELLDHAIKIKTENELTI</sequence>